<sequence length="111" mass="12108">MLFRNKSGEVDDELGGGGEFFFCIPLSFWRSCDELDSFQPGLVLLPHHLFNLPRKAPRNGCGGVARIIGSYPDLVPADLQNLPPSKEAPALDRPLRAVKGNCVRPGPPLAR</sequence>
<dbReference type="Proteomes" id="UP000499080">
    <property type="component" value="Unassembled WGS sequence"/>
</dbReference>
<dbReference type="EMBL" id="BGPR01006959">
    <property type="protein sequence ID" value="GBN23142.1"/>
    <property type="molecule type" value="Genomic_DNA"/>
</dbReference>
<evidence type="ECO:0000313" key="2">
    <source>
        <dbReference type="Proteomes" id="UP000499080"/>
    </source>
</evidence>
<reference evidence="1 2" key="1">
    <citation type="journal article" date="2019" name="Sci. Rep.">
        <title>Orb-weaving spider Araneus ventricosus genome elucidates the spidroin gene catalogue.</title>
        <authorList>
            <person name="Kono N."/>
            <person name="Nakamura H."/>
            <person name="Ohtoshi R."/>
            <person name="Moran D.A.P."/>
            <person name="Shinohara A."/>
            <person name="Yoshida Y."/>
            <person name="Fujiwara M."/>
            <person name="Mori M."/>
            <person name="Tomita M."/>
            <person name="Arakawa K."/>
        </authorList>
    </citation>
    <scope>NUCLEOTIDE SEQUENCE [LARGE SCALE GENOMIC DNA]</scope>
</reference>
<accession>A0A4Y2M990</accession>
<comment type="caution">
    <text evidence="1">The sequence shown here is derived from an EMBL/GenBank/DDBJ whole genome shotgun (WGS) entry which is preliminary data.</text>
</comment>
<evidence type="ECO:0000313" key="1">
    <source>
        <dbReference type="EMBL" id="GBN23142.1"/>
    </source>
</evidence>
<proteinExistence type="predicted"/>
<gene>
    <name evidence="1" type="ORF">AVEN_71589_1</name>
</gene>
<keyword evidence="2" id="KW-1185">Reference proteome</keyword>
<organism evidence="1 2">
    <name type="scientific">Araneus ventricosus</name>
    <name type="common">Orbweaver spider</name>
    <name type="synonym">Epeira ventricosa</name>
    <dbReference type="NCBI Taxonomy" id="182803"/>
    <lineage>
        <taxon>Eukaryota</taxon>
        <taxon>Metazoa</taxon>
        <taxon>Ecdysozoa</taxon>
        <taxon>Arthropoda</taxon>
        <taxon>Chelicerata</taxon>
        <taxon>Arachnida</taxon>
        <taxon>Araneae</taxon>
        <taxon>Araneomorphae</taxon>
        <taxon>Entelegynae</taxon>
        <taxon>Araneoidea</taxon>
        <taxon>Araneidae</taxon>
        <taxon>Araneus</taxon>
    </lineage>
</organism>
<dbReference type="AlphaFoldDB" id="A0A4Y2M990"/>
<protein>
    <submittedName>
        <fullName evidence="1">Uncharacterized protein</fullName>
    </submittedName>
</protein>
<name>A0A4Y2M990_ARAVE</name>